<dbReference type="AlphaFoldDB" id="A0A6P7GMA5"/>
<sequence>MPLELAKKYTTETVVATMKRNVNTDRAKLILEAGNFTTPQEVVSKFLSIDTTEENAQGRVINYRTNYESRKGQQQYRRGYHNKYDRGRRNNFGQRNEGEATDHQRNYSNRGYRQQPNVQRKPERRT</sequence>
<gene>
    <name evidence="2" type="primary">LOC114344401</name>
</gene>
<proteinExistence type="predicted"/>
<accession>A0A6P7GMA5</accession>
<protein>
    <submittedName>
        <fullName evidence="2">Uncharacterized protein LOC114344401</fullName>
    </submittedName>
</protein>
<organism evidence="2">
    <name type="scientific">Diabrotica virgifera virgifera</name>
    <name type="common">western corn rootworm</name>
    <dbReference type="NCBI Taxonomy" id="50390"/>
    <lineage>
        <taxon>Eukaryota</taxon>
        <taxon>Metazoa</taxon>
        <taxon>Ecdysozoa</taxon>
        <taxon>Arthropoda</taxon>
        <taxon>Hexapoda</taxon>
        <taxon>Insecta</taxon>
        <taxon>Pterygota</taxon>
        <taxon>Neoptera</taxon>
        <taxon>Endopterygota</taxon>
        <taxon>Coleoptera</taxon>
        <taxon>Polyphaga</taxon>
        <taxon>Cucujiformia</taxon>
        <taxon>Chrysomeloidea</taxon>
        <taxon>Chrysomelidae</taxon>
        <taxon>Galerucinae</taxon>
        <taxon>Diabroticina</taxon>
        <taxon>Diabroticites</taxon>
        <taxon>Diabrotica</taxon>
    </lineage>
</organism>
<dbReference type="InParanoid" id="A0A6P7GMA5"/>
<feature type="compositionally biased region" description="Polar residues" evidence="1">
    <location>
        <begin position="106"/>
        <end position="118"/>
    </location>
</feature>
<name>A0A6P7GMA5_DIAVI</name>
<evidence type="ECO:0000256" key="1">
    <source>
        <dbReference type="SAM" id="MobiDB-lite"/>
    </source>
</evidence>
<evidence type="ECO:0000313" key="2">
    <source>
        <dbReference type="RefSeq" id="XP_028151031.1"/>
    </source>
</evidence>
<dbReference type="RefSeq" id="XP_028151031.1">
    <property type="nucleotide sequence ID" value="XM_028295230.1"/>
</dbReference>
<feature type="region of interest" description="Disordered" evidence="1">
    <location>
        <begin position="60"/>
        <end position="126"/>
    </location>
</feature>
<feature type="compositionally biased region" description="Basic and acidic residues" evidence="1">
    <location>
        <begin position="96"/>
        <end position="105"/>
    </location>
</feature>
<reference evidence="2" key="1">
    <citation type="submission" date="2025-08" db="UniProtKB">
        <authorList>
            <consortium name="RefSeq"/>
        </authorList>
    </citation>
    <scope>IDENTIFICATION</scope>
    <source>
        <tissue evidence="2">Whole insect</tissue>
    </source>
</reference>